<dbReference type="RefSeq" id="WP_070218107.1">
    <property type="nucleotide sequence ID" value="NZ_CP033019.1"/>
</dbReference>
<keyword evidence="9" id="KW-0998">Cell outer membrane</keyword>
<dbReference type="GO" id="GO:0046930">
    <property type="term" value="C:pore complex"/>
    <property type="evidence" value="ECO:0007669"/>
    <property type="project" value="UniProtKB-KW"/>
</dbReference>
<dbReference type="PANTHER" id="PTHR38762">
    <property type="entry name" value="CRYPTIC OUTER MEMBRANE PORIN BGLH-RELATED"/>
    <property type="match status" value="1"/>
</dbReference>
<proteinExistence type="inferred from homology"/>
<dbReference type="GO" id="GO:0009279">
    <property type="term" value="C:cell outer membrane"/>
    <property type="evidence" value="ECO:0007669"/>
    <property type="project" value="UniProtKB-SubCell"/>
</dbReference>
<dbReference type="InterPro" id="IPR003192">
    <property type="entry name" value="Porin_LamB"/>
</dbReference>
<dbReference type="Pfam" id="PF02264">
    <property type="entry name" value="LamB"/>
    <property type="match status" value="1"/>
</dbReference>
<evidence type="ECO:0000256" key="6">
    <source>
        <dbReference type="ARBA" id="ARBA00023065"/>
    </source>
</evidence>
<comment type="similarity">
    <text evidence="2">Belongs to the porin LamB (TC 1.B.3) family.</text>
</comment>
<evidence type="ECO:0000313" key="11">
    <source>
        <dbReference type="EMBL" id="AYM76041.1"/>
    </source>
</evidence>
<evidence type="ECO:0000256" key="8">
    <source>
        <dbReference type="ARBA" id="ARBA00023136"/>
    </source>
</evidence>
<organism evidence="11 12">
    <name type="scientific">Janthinobacterium agaricidamnosum</name>
    <dbReference type="NCBI Taxonomy" id="55508"/>
    <lineage>
        <taxon>Bacteria</taxon>
        <taxon>Pseudomonadati</taxon>
        <taxon>Pseudomonadota</taxon>
        <taxon>Betaproteobacteria</taxon>
        <taxon>Burkholderiales</taxon>
        <taxon>Oxalobacteraceae</taxon>
        <taxon>Janthinobacterium</taxon>
    </lineage>
</organism>
<evidence type="ECO:0000256" key="9">
    <source>
        <dbReference type="ARBA" id="ARBA00023237"/>
    </source>
</evidence>
<gene>
    <name evidence="11" type="ORF">D9M09_09740</name>
</gene>
<dbReference type="AlphaFoldDB" id="A0A3G2E762"/>
<keyword evidence="8" id="KW-0472">Membrane</keyword>
<keyword evidence="10" id="KW-0732">Signal</keyword>
<dbReference type="GO" id="GO:0015144">
    <property type="term" value="F:carbohydrate transmembrane transporter activity"/>
    <property type="evidence" value="ECO:0007669"/>
    <property type="project" value="TreeGrafter"/>
</dbReference>
<sequence length="411" mass="44339">MQHPIKTSLALACTMLLACGAAHASDAEGEYHGYFRAGLGSSTDSRGPQSCYGLGGNTMRYRLGNECDTYGEFEYQKEMAKSPNGVSFVGHIMVAAYTPSSAVSDSDLSMSKMYVEAKNIPTLNGGTAWIGKRYYMRPDIHMLDLQYINMNGTGGGIDQYKLGPGRISYGFFKDNDKPGNSAIRQNLVYQGIPVNQDGTLEVLTTLITPDKKDSTSHSGWQATVLHKQDKVWGGANTFGIQYGVGPGTGAGGQCCDRMGTTGSIRNGSDVTRLRIFNSLWIQPTPEWSAEMVAIVQRDKSNVSGGSSTWTTVGVRPVYAVNDNFKLQFELGTDRVTSPTGGAAQRLTKLTFAPTLTAGKGYWSRPELRAFVTYGKWNDAATAAVNKANESGPVYGNATSGTSFGLQVETWF</sequence>
<evidence type="ECO:0000256" key="1">
    <source>
        <dbReference type="ARBA" id="ARBA00004571"/>
    </source>
</evidence>
<feature type="signal peptide" evidence="10">
    <location>
        <begin position="1"/>
        <end position="24"/>
    </location>
</feature>
<protein>
    <submittedName>
        <fullName evidence="11">Carbohydrate porin</fullName>
    </submittedName>
</protein>
<evidence type="ECO:0000313" key="12">
    <source>
        <dbReference type="Proteomes" id="UP000279594"/>
    </source>
</evidence>
<dbReference type="EMBL" id="CP033019">
    <property type="protein sequence ID" value="AYM76041.1"/>
    <property type="molecule type" value="Genomic_DNA"/>
</dbReference>
<feature type="chain" id="PRO_5018276780" evidence="10">
    <location>
        <begin position="25"/>
        <end position="411"/>
    </location>
</feature>
<comment type="subcellular location">
    <subcellularLocation>
        <location evidence="1">Cell outer membrane</location>
        <topology evidence="1">Multi-pass membrane protein</topology>
    </subcellularLocation>
</comment>
<reference evidence="11 12" key="1">
    <citation type="submission" date="2018-10" db="EMBL/GenBank/DDBJ databases">
        <title>Effects of UV and annual dynamics of microbial communities in freshwater RAS systems.</title>
        <authorList>
            <person name="Bekkelund A.K."/>
            <person name="Hansen B.R."/>
            <person name="Stokken H."/>
            <person name="Eriksen B.F."/>
            <person name="Kashulin N.A."/>
        </authorList>
    </citation>
    <scope>NUCLEOTIDE SEQUENCE [LARGE SCALE GENOMIC DNA]</scope>
    <source>
        <strain evidence="11 12">BHSEK</strain>
    </source>
</reference>
<dbReference type="Proteomes" id="UP000279594">
    <property type="component" value="Chromosome"/>
</dbReference>
<evidence type="ECO:0000256" key="7">
    <source>
        <dbReference type="ARBA" id="ARBA00023114"/>
    </source>
</evidence>
<keyword evidence="6" id="KW-0406">Ion transport</keyword>
<keyword evidence="5" id="KW-0812">Transmembrane</keyword>
<dbReference type="SUPFAM" id="SSF56935">
    <property type="entry name" value="Porins"/>
    <property type="match status" value="1"/>
</dbReference>
<dbReference type="InterPro" id="IPR050286">
    <property type="entry name" value="G_neg_Bact_CarbUptk_Porin"/>
</dbReference>
<keyword evidence="7" id="KW-0626">Porin</keyword>
<dbReference type="InterPro" id="IPR036998">
    <property type="entry name" value="Porin_LamB_sf"/>
</dbReference>
<name>A0A3G2E762_9BURK</name>
<evidence type="ECO:0000256" key="5">
    <source>
        <dbReference type="ARBA" id="ARBA00022692"/>
    </source>
</evidence>
<evidence type="ECO:0000256" key="3">
    <source>
        <dbReference type="ARBA" id="ARBA00022448"/>
    </source>
</evidence>
<dbReference type="Gene3D" id="2.40.170.10">
    <property type="entry name" value="Porin, LamB type"/>
    <property type="match status" value="1"/>
</dbReference>
<evidence type="ECO:0000256" key="4">
    <source>
        <dbReference type="ARBA" id="ARBA00022452"/>
    </source>
</evidence>
<dbReference type="PANTHER" id="PTHR38762:SF1">
    <property type="entry name" value="CRYPTIC OUTER MEMBRANE PORIN BGLH-RELATED"/>
    <property type="match status" value="1"/>
</dbReference>
<keyword evidence="12" id="KW-1185">Reference proteome</keyword>
<dbReference type="GO" id="GO:0015288">
    <property type="term" value="F:porin activity"/>
    <property type="evidence" value="ECO:0007669"/>
    <property type="project" value="UniProtKB-KW"/>
</dbReference>
<accession>A0A3G2E762</accession>
<keyword evidence="3" id="KW-0813">Transport</keyword>
<evidence type="ECO:0000256" key="2">
    <source>
        <dbReference type="ARBA" id="ARBA00007055"/>
    </source>
</evidence>
<dbReference type="GO" id="GO:0015774">
    <property type="term" value="P:polysaccharide transport"/>
    <property type="evidence" value="ECO:0007669"/>
    <property type="project" value="TreeGrafter"/>
</dbReference>
<evidence type="ECO:0000256" key="10">
    <source>
        <dbReference type="SAM" id="SignalP"/>
    </source>
</evidence>
<dbReference type="PROSITE" id="PS51257">
    <property type="entry name" value="PROKAR_LIPOPROTEIN"/>
    <property type="match status" value="1"/>
</dbReference>
<keyword evidence="4" id="KW-1134">Transmembrane beta strand</keyword>
<dbReference type="CDD" id="cd01346">
    <property type="entry name" value="Maltoporin-like"/>
    <property type="match status" value="1"/>
</dbReference>
<dbReference type="GO" id="GO:0006811">
    <property type="term" value="P:monoatomic ion transport"/>
    <property type="evidence" value="ECO:0007669"/>
    <property type="project" value="UniProtKB-KW"/>
</dbReference>